<sequence length="398" mass="43426">MTRFGAAVFGAFAFAALAGPPALAQDHTPSPTSCLPQGQWAQPDYRSVEQLPDGRVTFRLCAPDAVSVKLISNDIAQVPLGPNGGLAMQRDASGLWHVTTSDPIPADNYRYNFLVDGARVPDPLATTFSRERTGINSTVDLAGPEGDFQRWHADVPHGTVSVVEYWSAPLAAKRSAYVYTPPGYMNGAERYPVLYLVHGAGDSADSWTQVGHAHNIIDNLLAAGRAQPMIVVMPFGHTPQRADAPLEAMLANADFGADLHDALIPHIDATFRTMADADHRAMAGLSMGGAHTIRHGLTRPDLFSRVGIFSMGLGMGRDDVDEYRARHDAALRESAQQMRLVYYAMGVDDFLYGTVAPTRALLDDYGIAHHYNETDGGHTWINWRRYLADFVPRLDWGN</sequence>
<dbReference type="GO" id="GO:0016787">
    <property type="term" value="F:hydrolase activity"/>
    <property type="evidence" value="ECO:0007669"/>
    <property type="project" value="UniProtKB-KW"/>
</dbReference>
<dbReference type="InterPro" id="IPR050583">
    <property type="entry name" value="Mycobacterial_A85_antigen"/>
</dbReference>
<proteinExistence type="predicted"/>
<dbReference type="Proteomes" id="UP001595378">
    <property type="component" value="Unassembled WGS sequence"/>
</dbReference>
<gene>
    <name evidence="2" type="ORF">ACFODK_12680</name>
</gene>
<keyword evidence="3" id="KW-1185">Reference proteome</keyword>
<dbReference type="RefSeq" id="WP_336918811.1">
    <property type="nucleotide sequence ID" value="NZ_JBANRN010000006.1"/>
</dbReference>
<organism evidence="2 3">
    <name type="scientific">Alteraurantiacibacter lauratis</name>
    <dbReference type="NCBI Taxonomy" id="2054627"/>
    <lineage>
        <taxon>Bacteria</taxon>
        <taxon>Pseudomonadati</taxon>
        <taxon>Pseudomonadota</taxon>
        <taxon>Alphaproteobacteria</taxon>
        <taxon>Sphingomonadales</taxon>
        <taxon>Erythrobacteraceae</taxon>
        <taxon>Alteraurantiacibacter</taxon>
    </lineage>
</organism>
<comment type="caution">
    <text evidence="2">The sequence shown here is derived from an EMBL/GenBank/DDBJ whole genome shotgun (WGS) entry which is preliminary data.</text>
</comment>
<dbReference type="SUPFAM" id="SSF53474">
    <property type="entry name" value="alpha/beta-Hydrolases"/>
    <property type="match status" value="1"/>
</dbReference>
<evidence type="ECO:0000313" key="2">
    <source>
        <dbReference type="EMBL" id="MFC3101746.1"/>
    </source>
</evidence>
<dbReference type="InterPro" id="IPR000801">
    <property type="entry name" value="Esterase-like"/>
</dbReference>
<evidence type="ECO:0000256" key="1">
    <source>
        <dbReference type="SAM" id="SignalP"/>
    </source>
</evidence>
<reference evidence="3" key="1">
    <citation type="journal article" date="2019" name="Int. J. Syst. Evol. Microbiol.">
        <title>The Global Catalogue of Microorganisms (GCM) 10K type strain sequencing project: providing services to taxonomists for standard genome sequencing and annotation.</title>
        <authorList>
            <consortium name="The Broad Institute Genomics Platform"/>
            <consortium name="The Broad Institute Genome Sequencing Center for Infectious Disease"/>
            <person name="Wu L."/>
            <person name="Ma J."/>
        </authorList>
    </citation>
    <scope>NUCLEOTIDE SEQUENCE [LARGE SCALE GENOMIC DNA]</scope>
    <source>
        <strain evidence="3">KCTC 52606</strain>
    </source>
</reference>
<dbReference type="InterPro" id="IPR029058">
    <property type="entry name" value="AB_hydrolase_fold"/>
</dbReference>
<protein>
    <submittedName>
        <fullName evidence="2">Alpha/beta hydrolase-fold protein</fullName>
    </submittedName>
</protein>
<dbReference type="InterPro" id="IPR013783">
    <property type="entry name" value="Ig-like_fold"/>
</dbReference>
<feature type="chain" id="PRO_5047145333" evidence="1">
    <location>
        <begin position="25"/>
        <end position="398"/>
    </location>
</feature>
<keyword evidence="2" id="KW-0378">Hydrolase</keyword>
<dbReference type="PANTHER" id="PTHR48098">
    <property type="entry name" value="ENTEROCHELIN ESTERASE-RELATED"/>
    <property type="match status" value="1"/>
</dbReference>
<name>A0ABV7EJV2_9SPHN</name>
<dbReference type="SUPFAM" id="SSF81296">
    <property type="entry name" value="E set domains"/>
    <property type="match status" value="1"/>
</dbReference>
<dbReference type="Pfam" id="PF00756">
    <property type="entry name" value="Esterase"/>
    <property type="match status" value="1"/>
</dbReference>
<dbReference type="EMBL" id="JBHRSU010000035">
    <property type="protein sequence ID" value="MFC3101746.1"/>
    <property type="molecule type" value="Genomic_DNA"/>
</dbReference>
<feature type="signal peptide" evidence="1">
    <location>
        <begin position="1"/>
        <end position="24"/>
    </location>
</feature>
<dbReference type="Gene3D" id="2.60.40.10">
    <property type="entry name" value="Immunoglobulins"/>
    <property type="match status" value="1"/>
</dbReference>
<dbReference type="PANTHER" id="PTHR48098:SF1">
    <property type="entry name" value="DIACYLGLYCEROL ACYLTRANSFERASE_MYCOLYLTRANSFERASE AG85A"/>
    <property type="match status" value="1"/>
</dbReference>
<evidence type="ECO:0000313" key="3">
    <source>
        <dbReference type="Proteomes" id="UP001595378"/>
    </source>
</evidence>
<keyword evidence="1" id="KW-0732">Signal</keyword>
<dbReference type="InterPro" id="IPR014756">
    <property type="entry name" value="Ig_E-set"/>
</dbReference>
<dbReference type="Gene3D" id="3.40.50.1820">
    <property type="entry name" value="alpha/beta hydrolase"/>
    <property type="match status" value="1"/>
</dbReference>
<accession>A0ABV7EJV2</accession>